<evidence type="ECO:0000256" key="2">
    <source>
        <dbReference type="SAM" id="Phobius"/>
    </source>
</evidence>
<organism evidence="4 5">
    <name type="scientific">Enterocloster bolteae (strain ATCC BAA-613 / DSM 15670 / CCUG 46953 / JCM 12243 / WAL 16351)</name>
    <name type="common">Clostridium bolteae</name>
    <dbReference type="NCBI Taxonomy" id="411902"/>
    <lineage>
        <taxon>Bacteria</taxon>
        <taxon>Bacillati</taxon>
        <taxon>Bacillota</taxon>
        <taxon>Clostridia</taxon>
        <taxon>Lachnospirales</taxon>
        <taxon>Lachnospiraceae</taxon>
        <taxon>Enterocloster</taxon>
    </lineage>
</organism>
<dbReference type="PaxDb" id="411902-CLOBOL_03946"/>
<dbReference type="EMBL" id="ABCC02000033">
    <property type="protein sequence ID" value="EDP15775.1"/>
    <property type="molecule type" value="Genomic_DNA"/>
</dbReference>
<feature type="region of interest" description="Disordered" evidence="1">
    <location>
        <begin position="224"/>
        <end position="322"/>
    </location>
</feature>
<reference evidence="4 5" key="2">
    <citation type="submission" date="2007-09" db="EMBL/GenBank/DDBJ databases">
        <title>Draft genome sequence of Clostridium bolteae (ATCC BAA-613).</title>
        <authorList>
            <person name="Sudarsanam P."/>
            <person name="Ley R."/>
            <person name="Guruge J."/>
            <person name="Turnbaugh P.J."/>
            <person name="Mahowald M."/>
            <person name="Liep D."/>
            <person name="Gordon J."/>
        </authorList>
    </citation>
    <scope>NUCLEOTIDE SEQUENCE [LARGE SCALE GENOMIC DNA]</scope>
    <source>
        <strain evidence="5">ATCC BAA-613 / DSM 15670 / CCUG 46953 / JCM 12243 / WAL 16351</strain>
    </source>
</reference>
<evidence type="ECO:0000259" key="3">
    <source>
        <dbReference type="Pfam" id="PF23750"/>
    </source>
</evidence>
<gene>
    <name evidence="4" type="ORF">CLOBOL_03946</name>
</gene>
<dbReference type="Pfam" id="PF23750">
    <property type="entry name" value="RsgI_M"/>
    <property type="match status" value="1"/>
</dbReference>
<comment type="caution">
    <text evidence="4">The sequence shown here is derived from an EMBL/GenBank/DDBJ whole genome shotgun (WGS) entry which is preliminary data.</text>
</comment>
<evidence type="ECO:0000313" key="4">
    <source>
        <dbReference type="EMBL" id="EDP15775.1"/>
    </source>
</evidence>
<evidence type="ECO:0000313" key="5">
    <source>
        <dbReference type="Proteomes" id="UP000005396"/>
    </source>
</evidence>
<keyword evidence="2" id="KW-0472">Membrane</keyword>
<protein>
    <recommendedName>
        <fullName evidence="3">Anti-sigma factor RsgI-like middle domain-containing protein</fullName>
    </recommendedName>
</protein>
<accession>A8RU99</accession>
<dbReference type="eggNOG" id="ENOG5030FS1">
    <property type="taxonomic scope" value="Bacteria"/>
</dbReference>
<proteinExistence type="predicted"/>
<reference evidence="4 5" key="1">
    <citation type="submission" date="2007-08" db="EMBL/GenBank/DDBJ databases">
        <authorList>
            <person name="Fulton L."/>
            <person name="Clifton S."/>
            <person name="Fulton B."/>
            <person name="Xu J."/>
            <person name="Minx P."/>
            <person name="Pepin K.H."/>
            <person name="Johnson M."/>
            <person name="Thiruvilangam P."/>
            <person name="Bhonagiri V."/>
            <person name="Nash W.E."/>
            <person name="Mardis E.R."/>
            <person name="Wilson R.K."/>
        </authorList>
    </citation>
    <scope>NUCLEOTIDE SEQUENCE [LARGE SCALE GENOMIC DNA]</scope>
    <source>
        <strain evidence="5">ATCC BAA-613 / DSM 15670 / CCUG 46953 / JCM 12243 / WAL 16351</strain>
    </source>
</reference>
<evidence type="ECO:0000256" key="1">
    <source>
        <dbReference type="SAM" id="MobiDB-lite"/>
    </source>
</evidence>
<feature type="domain" description="Anti-sigma factor RsgI-like middle" evidence="3">
    <location>
        <begin position="71"/>
        <end position="199"/>
    </location>
</feature>
<feature type="compositionally biased region" description="Basic and acidic residues" evidence="1">
    <location>
        <begin position="224"/>
        <end position="236"/>
    </location>
</feature>
<feature type="transmembrane region" description="Helical" evidence="2">
    <location>
        <begin position="45"/>
        <end position="66"/>
    </location>
</feature>
<sequence length="322" mass="36085">MRVKQSIHDAFDTVSCDEVLKGRTCEYVIKHMHRSRKPAPRRMKWAVSLACLLLFATSGLGGYSLYYTEAAVISIDVNPSIELDINRWGKVVDQTTYGEESETVLQSLSLKHLEYEEALALLLASDAMQQYLKKDALVSITLETKDGDPQMFSSLQECVNTALMQCHGVKAEYASVDSHMCEEAHEHGMSLGKYYAIQELLTADPQATLDEFKDKSMKEIKVHTEHCEHRQQRIRGELQGQSQAESQAESSQAESSQAESQEESSQAESQAESSQADFQGESQADFQDKFPDNSSQPAKRSHSQTDSQETGCHGSRHHSRRN</sequence>
<dbReference type="RefSeq" id="WP_007037289.1">
    <property type="nucleotide sequence ID" value="NZ_DS480690.1"/>
</dbReference>
<dbReference type="HOGENOM" id="CLU_071535_0_0_9"/>
<name>A8RU99_ENTBW</name>
<keyword evidence="2" id="KW-0812">Transmembrane</keyword>
<dbReference type="InterPro" id="IPR055431">
    <property type="entry name" value="RsgI_M"/>
</dbReference>
<feature type="compositionally biased region" description="Low complexity" evidence="1">
    <location>
        <begin position="241"/>
        <end position="276"/>
    </location>
</feature>
<dbReference type="AlphaFoldDB" id="A8RU99"/>
<keyword evidence="2" id="KW-1133">Transmembrane helix</keyword>
<feature type="compositionally biased region" description="Polar residues" evidence="1">
    <location>
        <begin position="292"/>
        <end position="310"/>
    </location>
</feature>
<dbReference type="Proteomes" id="UP000005396">
    <property type="component" value="Unassembled WGS sequence"/>
</dbReference>